<evidence type="ECO:0000256" key="2">
    <source>
        <dbReference type="ARBA" id="ARBA00008834"/>
    </source>
</evidence>
<dbReference type="PROSITE" id="PS00502">
    <property type="entry name" value="POLYGALACTURONASE"/>
    <property type="match status" value="1"/>
</dbReference>
<dbReference type="Gene3D" id="2.160.20.10">
    <property type="entry name" value="Single-stranded right-handed beta-helix, Pectin lyase-like"/>
    <property type="match status" value="1"/>
</dbReference>
<dbReference type="Proteomes" id="UP000289738">
    <property type="component" value="Chromosome B09"/>
</dbReference>
<dbReference type="EMBL" id="SDMP01000019">
    <property type="protein sequence ID" value="RYQ88090.1"/>
    <property type="molecule type" value="Genomic_DNA"/>
</dbReference>
<dbReference type="PANTHER" id="PTHR31375">
    <property type="match status" value="1"/>
</dbReference>
<keyword evidence="3" id="KW-0134">Cell wall</keyword>
<evidence type="ECO:0000256" key="3">
    <source>
        <dbReference type="ARBA" id="ARBA00022512"/>
    </source>
</evidence>
<dbReference type="InterPro" id="IPR006626">
    <property type="entry name" value="PbH1"/>
</dbReference>
<gene>
    <name evidence="11" type="ORF">Ahy_B09g095498</name>
    <name evidence="10" type="ORF">DS421_19g644320</name>
</gene>
<reference evidence="10 13" key="2">
    <citation type="submission" date="2020-01" db="EMBL/GenBank/DDBJ databases">
        <title>Genome sequence of Arachis hypogaea, cultivar Shitouqi.</title>
        <authorList>
            <person name="Zhuang W."/>
            <person name="Chen H."/>
            <person name="Varshney R."/>
            <person name="Wang D."/>
            <person name="Ming R."/>
        </authorList>
    </citation>
    <scope>NUCLEOTIDE SEQUENCE [LARGE SCALE GENOMIC DNA]</scope>
    <source>
        <tissue evidence="10">Young leaf</tissue>
    </source>
</reference>
<name>A0A444XF07_ARAHY</name>
<dbReference type="STRING" id="3818.A0A444XF07"/>
<dbReference type="SUPFAM" id="SSF51126">
    <property type="entry name" value="Pectin lyase-like"/>
    <property type="match status" value="1"/>
</dbReference>
<organism evidence="11 12">
    <name type="scientific">Arachis hypogaea</name>
    <name type="common">Peanut</name>
    <dbReference type="NCBI Taxonomy" id="3818"/>
    <lineage>
        <taxon>Eukaryota</taxon>
        <taxon>Viridiplantae</taxon>
        <taxon>Streptophyta</taxon>
        <taxon>Embryophyta</taxon>
        <taxon>Tracheophyta</taxon>
        <taxon>Spermatophyta</taxon>
        <taxon>Magnoliopsida</taxon>
        <taxon>eudicotyledons</taxon>
        <taxon>Gunneridae</taxon>
        <taxon>Pentapetalae</taxon>
        <taxon>rosids</taxon>
        <taxon>fabids</taxon>
        <taxon>Fabales</taxon>
        <taxon>Fabaceae</taxon>
        <taxon>Papilionoideae</taxon>
        <taxon>50 kb inversion clade</taxon>
        <taxon>dalbergioids sensu lato</taxon>
        <taxon>Dalbergieae</taxon>
        <taxon>Pterocarpus clade</taxon>
        <taxon>Arachis</taxon>
    </lineage>
</organism>
<keyword evidence="4" id="KW-0964">Secreted</keyword>
<dbReference type="InterPro" id="IPR000743">
    <property type="entry name" value="Glyco_hydro_28"/>
</dbReference>
<feature type="active site" evidence="8">
    <location>
        <position position="256"/>
    </location>
</feature>
<evidence type="ECO:0000256" key="7">
    <source>
        <dbReference type="ARBA" id="ARBA00023316"/>
    </source>
</evidence>
<keyword evidence="7" id="KW-0961">Cell wall biogenesis/degradation</keyword>
<keyword evidence="6 9" id="KW-0326">Glycosidase</keyword>
<dbReference type="InterPro" id="IPR012334">
    <property type="entry name" value="Pectin_lyas_fold"/>
</dbReference>
<evidence type="ECO:0000313" key="12">
    <source>
        <dbReference type="Proteomes" id="UP000289738"/>
    </source>
</evidence>
<keyword evidence="12" id="KW-1185">Reference proteome</keyword>
<accession>A0A444XF07</accession>
<dbReference type="InterPro" id="IPR011050">
    <property type="entry name" value="Pectin_lyase_fold/virulence"/>
</dbReference>
<dbReference type="Proteomes" id="UP000464620">
    <property type="component" value="Chromosome B09"/>
</dbReference>
<comment type="subcellular location">
    <subcellularLocation>
        <location evidence="1">Secreted</location>
        <location evidence="1">Cell wall</location>
    </subcellularLocation>
</comment>
<dbReference type="Gramene" id="arahy.Tifrunner.gnm2.ann2.Ah19g112100.1">
    <property type="protein sequence ID" value="arahy.Tifrunner.gnm2.ann2.Ah19g112100.1-CDS"/>
    <property type="gene ID" value="arahy.Tifrunner.gnm2.ann2.Ah19g112100"/>
</dbReference>
<sequence>MAHLRPKHNTIPLLVIKALVHYFLFTFKTTIASYDDQTLNVIDFGAKAGGEIDSSRAFLDAWESACNTITPSTIYVPQGRFLIGKVVFKGSHEYCKSNGITIKIDGALVAPSNYDDIGNDGNWLLFDDVNGVSIIGGVLDGQGNGLWACKRFGNRNCPMGATNLGFTNSNNIVINGVTSVNSEMYHIVIDRSKNVKVQGVRVSASGNSPNTDGIHVQLSSFVTIIASNIATGDDCISIGPGSTNLWIQNIACGPGHGISVGSLGKELEEAGVENVTVKTVTFTGTENGVRIKSWGRPSNGFARNIIFQHLTMINVQNPIVIDQNYCPNEKDCPGQNSGVKISNVMYQDIHGTSATEVAVRFNCSPRNPCNEITLEDVKLTYQTNKQAQASCVHAQGITSGFVQPNACFSSNI</sequence>
<evidence type="ECO:0000313" key="13">
    <source>
        <dbReference type="Proteomes" id="UP000464620"/>
    </source>
</evidence>
<evidence type="ECO:0000256" key="4">
    <source>
        <dbReference type="ARBA" id="ARBA00022525"/>
    </source>
</evidence>
<dbReference type="FunFam" id="2.160.20.10:FF:000004">
    <property type="entry name" value="Pectin lyase-like superfamily protein"/>
    <property type="match status" value="1"/>
</dbReference>
<evidence type="ECO:0000313" key="10">
    <source>
        <dbReference type="EMBL" id="QHN76491.1"/>
    </source>
</evidence>
<dbReference type="OrthoDB" id="187139at2759"/>
<comment type="similarity">
    <text evidence="2 9">Belongs to the glycosyl hydrolase 28 family.</text>
</comment>
<dbReference type="SMART" id="SM00710">
    <property type="entry name" value="PbH1"/>
    <property type="match status" value="7"/>
</dbReference>
<reference evidence="11 12" key="1">
    <citation type="submission" date="2019-01" db="EMBL/GenBank/DDBJ databases">
        <title>Sequencing of cultivated peanut Arachis hypogaea provides insights into genome evolution and oil improvement.</title>
        <authorList>
            <person name="Chen X."/>
        </authorList>
    </citation>
    <scope>NUCLEOTIDE SEQUENCE [LARGE SCALE GENOMIC DNA]</scope>
    <source>
        <strain evidence="12">cv. Fuhuasheng</strain>
        <strain evidence="11">GDAAS-fuhuasheng2018</strain>
        <tissue evidence="11">Leaves</tissue>
    </source>
</reference>
<dbReference type="SMR" id="A0A444XF07"/>
<keyword evidence="5 9" id="KW-0378">Hydrolase</keyword>
<protein>
    <submittedName>
        <fullName evidence="10">Polygalacturonase</fullName>
    </submittedName>
</protein>
<proteinExistence type="inferred from homology"/>
<dbReference type="GO" id="GO:0004650">
    <property type="term" value="F:polygalacturonase activity"/>
    <property type="evidence" value="ECO:0007669"/>
    <property type="project" value="InterPro"/>
</dbReference>
<dbReference type="EMBL" id="CP031001">
    <property type="protein sequence ID" value="QHN76491.1"/>
    <property type="molecule type" value="Genomic_DNA"/>
</dbReference>
<dbReference type="GO" id="GO:0071555">
    <property type="term" value="P:cell wall organization"/>
    <property type="evidence" value="ECO:0007669"/>
    <property type="project" value="UniProtKB-KW"/>
</dbReference>
<evidence type="ECO:0000256" key="8">
    <source>
        <dbReference type="PROSITE-ProRule" id="PRU10052"/>
    </source>
</evidence>
<dbReference type="GO" id="GO:0005975">
    <property type="term" value="P:carbohydrate metabolic process"/>
    <property type="evidence" value="ECO:0007669"/>
    <property type="project" value="InterPro"/>
</dbReference>
<evidence type="ECO:0000256" key="6">
    <source>
        <dbReference type="ARBA" id="ARBA00023295"/>
    </source>
</evidence>
<evidence type="ECO:0000256" key="9">
    <source>
        <dbReference type="RuleBase" id="RU361169"/>
    </source>
</evidence>
<evidence type="ECO:0000256" key="1">
    <source>
        <dbReference type="ARBA" id="ARBA00004191"/>
    </source>
</evidence>
<dbReference type="Pfam" id="PF00295">
    <property type="entry name" value="Glyco_hydro_28"/>
    <property type="match status" value="1"/>
</dbReference>
<evidence type="ECO:0000256" key="5">
    <source>
        <dbReference type="ARBA" id="ARBA00022801"/>
    </source>
</evidence>
<dbReference type="AlphaFoldDB" id="A0A444XF07"/>
<evidence type="ECO:0000313" key="11">
    <source>
        <dbReference type="EMBL" id="RYQ88090.1"/>
    </source>
</evidence>